<dbReference type="SUPFAM" id="SSF54523">
    <property type="entry name" value="Pili subunits"/>
    <property type="match status" value="1"/>
</dbReference>
<feature type="domain" description="T2SS protein K first SAM-like" evidence="12">
    <location>
        <begin position="101"/>
        <end position="215"/>
    </location>
</feature>
<dbReference type="PANTHER" id="PTHR38831">
    <property type="entry name" value="TYPE II SECRETION SYSTEM PROTEIN K"/>
    <property type="match status" value="1"/>
</dbReference>
<keyword evidence="5 10" id="KW-0997">Cell inner membrane</keyword>
<evidence type="ECO:0000256" key="5">
    <source>
        <dbReference type="ARBA" id="ARBA00022519"/>
    </source>
</evidence>
<dbReference type="EMBL" id="PNBX01000078">
    <property type="protein sequence ID" value="TMO66329.1"/>
    <property type="molecule type" value="Genomic_DNA"/>
</dbReference>
<evidence type="ECO:0000256" key="9">
    <source>
        <dbReference type="ARBA" id="ARBA00023136"/>
    </source>
</evidence>
<keyword evidence="4 10" id="KW-1003">Cell membrane</keyword>
<comment type="similarity">
    <text evidence="2 10">Belongs to the GSP K family.</text>
</comment>
<dbReference type="SUPFAM" id="SSF158544">
    <property type="entry name" value="GspK insert domain-like"/>
    <property type="match status" value="2"/>
</dbReference>
<dbReference type="Proteomes" id="UP000307217">
    <property type="component" value="Unassembled WGS sequence"/>
</dbReference>
<evidence type="ECO:0000256" key="3">
    <source>
        <dbReference type="ARBA" id="ARBA00022448"/>
    </source>
</evidence>
<dbReference type="Gene3D" id="3.30.1300.30">
    <property type="entry name" value="GSPII I/J protein-like"/>
    <property type="match status" value="1"/>
</dbReference>
<dbReference type="PANTHER" id="PTHR38831:SF1">
    <property type="entry name" value="TYPE II SECRETION SYSTEM PROTEIN K-RELATED"/>
    <property type="match status" value="1"/>
</dbReference>
<organism evidence="13 16">
    <name type="scientific">Pseudoalteromonas aurantia</name>
    <dbReference type="NCBI Taxonomy" id="43654"/>
    <lineage>
        <taxon>Bacteria</taxon>
        <taxon>Pseudomonadati</taxon>
        <taxon>Pseudomonadota</taxon>
        <taxon>Gammaproteobacteria</taxon>
        <taxon>Alteromonadales</taxon>
        <taxon>Pseudoalteromonadaceae</taxon>
        <taxon>Pseudoalteromonas</taxon>
    </lineage>
</organism>
<evidence type="ECO:0000256" key="2">
    <source>
        <dbReference type="ARBA" id="ARBA00007246"/>
    </source>
</evidence>
<keyword evidence="15" id="KW-1185">Reference proteome</keyword>
<dbReference type="GO" id="GO:0005886">
    <property type="term" value="C:plasma membrane"/>
    <property type="evidence" value="ECO:0007669"/>
    <property type="project" value="UniProtKB-SubCell"/>
</dbReference>
<proteinExistence type="inferred from homology"/>
<dbReference type="Pfam" id="PF03934">
    <property type="entry name" value="T2SSK"/>
    <property type="match status" value="1"/>
</dbReference>
<comment type="caution">
    <text evidence="13">The sequence shown here is derived from an EMBL/GenBank/DDBJ whole genome shotgun (WGS) entry which is preliminary data.</text>
</comment>
<keyword evidence="7" id="KW-0653">Protein transport</keyword>
<dbReference type="InterPro" id="IPR049031">
    <property type="entry name" value="T2SSK_SAM-like_1st"/>
</dbReference>
<dbReference type="InterPro" id="IPR045584">
    <property type="entry name" value="Pilin-like"/>
</dbReference>
<reference evidence="13 16" key="1">
    <citation type="submission" date="2018-01" db="EMBL/GenBank/DDBJ databases">
        <authorList>
            <person name="Paulsen S."/>
            <person name="Gram L.K."/>
        </authorList>
    </citation>
    <scope>NUCLEOTIDE SEQUENCE [LARGE SCALE GENOMIC DNA]</scope>
    <source>
        <strain evidence="13 16">S3790</strain>
        <strain evidence="14">S3895</strain>
    </source>
</reference>
<evidence type="ECO:0000313" key="16">
    <source>
        <dbReference type="Proteomes" id="UP000307217"/>
    </source>
</evidence>
<dbReference type="EMBL" id="PNBW01000026">
    <property type="protein sequence ID" value="TMO76540.1"/>
    <property type="molecule type" value="Genomic_DNA"/>
</dbReference>
<evidence type="ECO:0000259" key="12">
    <source>
        <dbReference type="Pfam" id="PF21687"/>
    </source>
</evidence>
<evidence type="ECO:0000256" key="1">
    <source>
        <dbReference type="ARBA" id="ARBA00004533"/>
    </source>
</evidence>
<dbReference type="InterPro" id="IPR049179">
    <property type="entry name" value="T2SSK_SAM-like_2nd"/>
</dbReference>
<dbReference type="PIRSF" id="PIRSF002786">
    <property type="entry name" value="XcpX"/>
    <property type="match status" value="1"/>
</dbReference>
<dbReference type="OrthoDB" id="9788973at2"/>
<feature type="domain" description="T2SS protein K second SAM-like" evidence="11">
    <location>
        <begin position="222"/>
        <end position="286"/>
    </location>
</feature>
<dbReference type="InterPro" id="IPR038072">
    <property type="entry name" value="GspK_central_sf"/>
</dbReference>
<keyword evidence="6" id="KW-0812">Transmembrane</keyword>
<protein>
    <recommendedName>
        <fullName evidence="10">Type II secretion system protein K</fullName>
    </recommendedName>
</protein>
<dbReference type="Proteomes" id="UP000307164">
    <property type="component" value="Unassembled WGS sequence"/>
</dbReference>
<evidence type="ECO:0000256" key="8">
    <source>
        <dbReference type="ARBA" id="ARBA00022989"/>
    </source>
</evidence>
<accession>A0A5S3V569</accession>
<comment type="subcellular location">
    <subcellularLocation>
        <location evidence="1 10">Cell inner membrane</location>
    </subcellularLocation>
</comment>
<sequence>MREQRGAALIIVLFIVALAATIAAEMASNLMVQVQRAQNIQSHQQAKWYSYGAEELIKKVLIETKKEDPDKVHLGQAWAREEVPYPVDDGTLSGEVTDLQACLNLNALAAPKDDNQSGSTVKTNAAHVALLELLKNIEDLPLEESEDALADSLYDWLDKDSMTYGSGAEEDEYMSRQTPYLTANNLLASVSELRVIKGFNPLVMKKLLPYVCVIPGNTELNINVNTVKSEQALLLSALVDGLSESGAEAVISARPEKGFDTVDEFYAEVANQGSGKGSKPSKLFTVDSNYFKLRAKAEFDERLFTMTSIIQINQGQATILARKFGGVQ</sequence>
<reference evidence="16" key="2">
    <citation type="submission" date="2019-06" db="EMBL/GenBank/DDBJ databases">
        <title>Co-occurence of chitin degradation, pigmentation and bioactivity in marine Pseudoalteromonas.</title>
        <authorList>
            <person name="Sonnenschein E.C."/>
            <person name="Bech P.K."/>
        </authorList>
    </citation>
    <scope>NUCLEOTIDE SEQUENCE [LARGE SCALE GENOMIC DNA]</scope>
    <source>
        <strain evidence="16">S3790</strain>
    </source>
</reference>
<gene>
    <name evidence="13" type="ORF">CWC19_16615</name>
    <name evidence="14" type="ORF">CWC20_05575</name>
</gene>
<evidence type="ECO:0000313" key="14">
    <source>
        <dbReference type="EMBL" id="TMO76540.1"/>
    </source>
</evidence>
<dbReference type="AlphaFoldDB" id="A0A5S3V569"/>
<evidence type="ECO:0000256" key="6">
    <source>
        <dbReference type="ARBA" id="ARBA00022692"/>
    </source>
</evidence>
<dbReference type="NCBIfam" id="NF037980">
    <property type="entry name" value="T2SS_GspK"/>
    <property type="match status" value="1"/>
</dbReference>
<dbReference type="InterPro" id="IPR005628">
    <property type="entry name" value="GspK"/>
</dbReference>
<reference evidence="13" key="3">
    <citation type="submission" date="2019-09" db="EMBL/GenBank/DDBJ databases">
        <title>Co-occurence of chitin degradation, pigmentation and bioactivity in marine Pseudoalteromonas.</title>
        <authorList>
            <person name="Sonnenschein E.C."/>
            <person name="Bech P.K."/>
        </authorList>
    </citation>
    <scope>NUCLEOTIDE SEQUENCE</scope>
    <source>
        <strain evidence="13">S3790</strain>
        <strain evidence="14 15">S3895</strain>
    </source>
</reference>
<dbReference type="Pfam" id="PF21687">
    <property type="entry name" value="T2SSK_1st"/>
    <property type="match status" value="1"/>
</dbReference>
<evidence type="ECO:0000256" key="10">
    <source>
        <dbReference type="PIRNR" id="PIRNR002786"/>
    </source>
</evidence>
<dbReference type="GO" id="GO:0009306">
    <property type="term" value="P:protein secretion"/>
    <property type="evidence" value="ECO:0007669"/>
    <property type="project" value="InterPro"/>
</dbReference>
<dbReference type="RefSeq" id="WP_138592895.1">
    <property type="nucleotide sequence ID" value="NZ_PNBW01000026.1"/>
</dbReference>
<keyword evidence="3 10" id="KW-0813">Transport</keyword>
<keyword evidence="8" id="KW-1133">Transmembrane helix</keyword>
<evidence type="ECO:0000313" key="15">
    <source>
        <dbReference type="Proteomes" id="UP000307164"/>
    </source>
</evidence>
<evidence type="ECO:0000259" key="11">
    <source>
        <dbReference type="Pfam" id="PF03934"/>
    </source>
</evidence>
<dbReference type="Gene3D" id="1.10.40.60">
    <property type="entry name" value="EpsJ-like"/>
    <property type="match status" value="2"/>
</dbReference>
<evidence type="ECO:0000313" key="13">
    <source>
        <dbReference type="EMBL" id="TMO66329.1"/>
    </source>
</evidence>
<keyword evidence="9 10" id="KW-0472">Membrane</keyword>
<name>A0A5S3V569_9GAMM</name>
<evidence type="ECO:0000256" key="7">
    <source>
        <dbReference type="ARBA" id="ARBA00022927"/>
    </source>
</evidence>
<evidence type="ECO:0000256" key="4">
    <source>
        <dbReference type="ARBA" id="ARBA00022475"/>
    </source>
</evidence>